<proteinExistence type="predicted"/>
<organism evidence="1 2">
    <name type="scientific">Bacteroides cellulosilyticus</name>
    <dbReference type="NCBI Taxonomy" id="246787"/>
    <lineage>
        <taxon>Bacteria</taxon>
        <taxon>Pseudomonadati</taxon>
        <taxon>Bacteroidota</taxon>
        <taxon>Bacteroidia</taxon>
        <taxon>Bacteroidales</taxon>
        <taxon>Bacteroidaceae</taxon>
        <taxon>Bacteroides</taxon>
    </lineage>
</organism>
<reference evidence="1 2" key="1">
    <citation type="submission" date="2018-08" db="EMBL/GenBank/DDBJ databases">
        <title>A genome reference for cultivated species of the human gut microbiota.</title>
        <authorList>
            <person name="Zou Y."/>
            <person name="Xue W."/>
            <person name="Luo G."/>
        </authorList>
    </citation>
    <scope>NUCLEOTIDE SEQUENCE [LARGE SCALE GENOMIC DNA]</scope>
    <source>
        <strain evidence="1 2">AF22-3AC</strain>
    </source>
</reference>
<dbReference type="Pfam" id="PF17170">
    <property type="entry name" value="DUF5128"/>
    <property type="match status" value="1"/>
</dbReference>
<dbReference type="RefSeq" id="WP_118403047.1">
    <property type="nucleotide sequence ID" value="NZ_JADNFX010000020.1"/>
</dbReference>
<evidence type="ECO:0000313" key="1">
    <source>
        <dbReference type="EMBL" id="RGS35427.1"/>
    </source>
</evidence>
<accession>A0A412IEQ2</accession>
<dbReference type="InterPro" id="IPR011042">
    <property type="entry name" value="6-blade_b-propeller_TolB-like"/>
</dbReference>
<evidence type="ECO:0000313" key="2">
    <source>
        <dbReference type="Proteomes" id="UP000283341"/>
    </source>
</evidence>
<sequence>MKNIILLFALFVFGGCNSSPDKNVADEDLEEILIDPEVFEEYLDLSEILNDSIEIVPLETTEKCLISEITQIELYKDKIYMSDNGNAKVFVYTTTGHFLYSIGRQGTGPGEYSYLGNFTFKEDSILIQDLYRNKYIVYDLYGNSYREIPYNVYHNEIVSFDNIGYLISNYGESSYGNFNLFKFDFHTSNVIYPELPFDEKQTDKSRYRLRRYSSKYDDAATLIYPLNDTIYTLKKDIVHPSYVIHFTSRNLPENLDVDRDMLFQFVRKNRYLKGFEYLQNSQDYLLGYYIDDSFKYFIYDKRSTNVHVGKWLSIGLFGNMIFHYFYATTNGELYLLQDADTFSFNWKSMRTYCTNSYYREKIDSIVGKISDDSNPILFKCKFKIMEE</sequence>
<comment type="caution">
    <text evidence="1">The sequence shown here is derived from an EMBL/GenBank/DDBJ whole genome shotgun (WGS) entry which is preliminary data.</text>
</comment>
<dbReference type="AlphaFoldDB" id="A0A412IEQ2"/>
<dbReference type="EMBL" id="QRVJ01000014">
    <property type="protein sequence ID" value="RGS35427.1"/>
    <property type="molecule type" value="Genomic_DNA"/>
</dbReference>
<protein>
    <submittedName>
        <fullName evidence="1">6-bladed beta-propeller</fullName>
    </submittedName>
</protein>
<dbReference type="PROSITE" id="PS51257">
    <property type="entry name" value="PROKAR_LIPOPROTEIN"/>
    <property type="match status" value="1"/>
</dbReference>
<dbReference type="Gene3D" id="2.120.10.30">
    <property type="entry name" value="TolB, C-terminal domain"/>
    <property type="match status" value="1"/>
</dbReference>
<gene>
    <name evidence="1" type="ORF">DWX97_16060</name>
</gene>
<dbReference type="Proteomes" id="UP000283341">
    <property type="component" value="Unassembled WGS sequence"/>
</dbReference>
<name>A0A412IEQ2_9BACE</name>